<name>A0A8J4XU14_CHIOP</name>
<dbReference type="EMBL" id="JACEEZ010020423">
    <property type="protein sequence ID" value="KAG0714577.1"/>
    <property type="molecule type" value="Genomic_DNA"/>
</dbReference>
<dbReference type="InterPro" id="IPR011666">
    <property type="entry name" value="DUF1604"/>
</dbReference>
<accession>A0A8J4XU14</accession>
<feature type="compositionally biased region" description="Basic and acidic residues" evidence="2">
    <location>
        <begin position="862"/>
        <end position="874"/>
    </location>
</feature>
<proteinExistence type="inferred from homology"/>
<feature type="compositionally biased region" description="Basic residues" evidence="2">
    <location>
        <begin position="957"/>
        <end position="1004"/>
    </location>
</feature>
<keyword evidence="6" id="KW-1185">Reference proteome</keyword>
<feature type="compositionally biased region" description="Low complexity" evidence="2">
    <location>
        <begin position="721"/>
        <end position="734"/>
    </location>
</feature>
<dbReference type="AlphaFoldDB" id="A0A8J4XU14"/>
<evidence type="ECO:0000259" key="4">
    <source>
        <dbReference type="PROSITE" id="PS50174"/>
    </source>
</evidence>
<dbReference type="Proteomes" id="UP000770661">
    <property type="component" value="Unassembled WGS sequence"/>
</dbReference>
<organism evidence="5 6">
    <name type="scientific">Chionoecetes opilio</name>
    <name type="common">Atlantic snow crab</name>
    <name type="synonym">Cancer opilio</name>
    <dbReference type="NCBI Taxonomy" id="41210"/>
    <lineage>
        <taxon>Eukaryota</taxon>
        <taxon>Metazoa</taxon>
        <taxon>Ecdysozoa</taxon>
        <taxon>Arthropoda</taxon>
        <taxon>Crustacea</taxon>
        <taxon>Multicrustacea</taxon>
        <taxon>Malacostraca</taxon>
        <taxon>Eumalacostraca</taxon>
        <taxon>Eucarida</taxon>
        <taxon>Decapoda</taxon>
        <taxon>Pleocyemata</taxon>
        <taxon>Brachyura</taxon>
        <taxon>Eubrachyura</taxon>
        <taxon>Majoidea</taxon>
        <taxon>Majidae</taxon>
        <taxon>Chionoecetes</taxon>
    </lineage>
</organism>
<dbReference type="GO" id="GO:0005634">
    <property type="term" value="C:nucleus"/>
    <property type="evidence" value="ECO:0007669"/>
    <property type="project" value="TreeGrafter"/>
</dbReference>
<dbReference type="PANTHER" id="PTHR13384:SF19">
    <property type="entry name" value="G PATCH DOMAIN-CONTAINING PROTEIN 1"/>
    <property type="match status" value="1"/>
</dbReference>
<evidence type="ECO:0000256" key="1">
    <source>
        <dbReference type="ARBA" id="ARBA00008600"/>
    </source>
</evidence>
<evidence type="ECO:0000313" key="6">
    <source>
        <dbReference type="Proteomes" id="UP000770661"/>
    </source>
</evidence>
<dbReference type="OrthoDB" id="20507at2759"/>
<feature type="chain" id="PRO_5035232143" evidence="3">
    <location>
        <begin position="16"/>
        <end position="1020"/>
    </location>
</feature>
<feature type="compositionally biased region" description="Pro residues" evidence="2">
    <location>
        <begin position="342"/>
        <end position="352"/>
    </location>
</feature>
<feature type="signal peptide" evidence="3">
    <location>
        <begin position="1"/>
        <end position="15"/>
    </location>
</feature>
<dbReference type="Pfam" id="PF07713">
    <property type="entry name" value="DUF1604"/>
    <property type="match status" value="1"/>
</dbReference>
<feature type="compositionally biased region" description="Basic and acidic residues" evidence="2">
    <location>
        <begin position="942"/>
        <end position="954"/>
    </location>
</feature>
<comment type="similarity">
    <text evidence="1">Belongs to the GPATCH1 family.</text>
</comment>
<evidence type="ECO:0000313" key="5">
    <source>
        <dbReference type="EMBL" id="KAG0714577.1"/>
    </source>
</evidence>
<dbReference type="Gene3D" id="1.20.5.190">
    <property type="match status" value="1"/>
</dbReference>
<reference evidence="5" key="1">
    <citation type="submission" date="2020-07" db="EMBL/GenBank/DDBJ databases">
        <title>The High-quality genome of the commercially important snow crab, Chionoecetes opilio.</title>
        <authorList>
            <person name="Jeong J.-H."/>
            <person name="Ryu S."/>
        </authorList>
    </citation>
    <scope>NUCLEOTIDE SEQUENCE</scope>
    <source>
        <strain evidence="5">MADBK_172401_WGS</strain>
        <tissue evidence="5">Digestive gland</tissue>
    </source>
</reference>
<feature type="compositionally biased region" description="Polar residues" evidence="2">
    <location>
        <begin position="749"/>
        <end position="759"/>
    </location>
</feature>
<feature type="compositionally biased region" description="Basic and acidic residues" evidence="2">
    <location>
        <begin position="668"/>
        <end position="680"/>
    </location>
</feature>
<dbReference type="InterPro" id="IPR000467">
    <property type="entry name" value="G_patch_dom"/>
</dbReference>
<feature type="compositionally biased region" description="Basic residues" evidence="2">
    <location>
        <begin position="173"/>
        <end position="188"/>
    </location>
</feature>
<feature type="compositionally biased region" description="Low complexity" evidence="2">
    <location>
        <begin position="1005"/>
        <end position="1020"/>
    </location>
</feature>
<feature type="region of interest" description="Disordered" evidence="2">
    <location>
        <begin position="335"/>
        <end position="360"/>
    </location>
</feature>
<keyword evidence="3" id="KW-0732">Signal</keyword>
<feature type="region of interest" description="Disordered" evidence="2">
    <location>
        <begin position="636"/>
        <end position="820"/>
    </location>
</feature>
<feature type="compositionally biased region" description="Basic and acidic residues" evidence="2">
    <location>
        <begin position="767"/>
        <end position="812"/>
    </location>
</feature>
<dbReference type="GO" id="GO:0003723">
    <property type="term" value="F:RNA binding"/>
    <property type="evidence" value="ECO:0007669"/>
    <property type="project" value="TreeGrafter"/>
</dbReference>
<dbReference type="Pfam" id="PF26093">
    <property type="entry name" value="HTH_TGH"/>
    <property type="match status" value="1"/>
</dbReference>
<protein>
    <submittedName>
        <fullName evidence="5">G patch domain-containing protein 1</fullName>
    </submittedName>
</protein>
<sequence length="1020" mass="113526">MYHWWLLCSIQGCYAPRLLWTISGCYDDVRARKAPRVEDQVVTDKQGRRRFHGAFTGGFSAGYFNSVGTKEGWAPAAFVSSKGQRGEAKQSRPQDYMDDEDLEAFGIAPQGIRASADFDGSQQVKRKRVTDASEPIPGTPVLEDLLRPTRETMGMKLLRRLGWRPGQGVGPRVSRRQKVSAQKEKRRLLASQGPAPGAGVSESEGDSDDETMKDVTFAPSDVPELSAIQPKMDQFGLGYTPLSRTPVLGGHVNLFDPAPLSLTEKKKKLLIKGQAFGVGAFEDEDEDIYATEDMSNYDFGEQKDAKSKGKARQDQQNLAVLGLVKALAGFRLSSRPEQKPKVYPPPPLPPGFTPHHTPHRRRFEQTESELRGLGRHTMTAEQRAHIIAEKPKATVEIRSGVKGQNQLPPTPPPKESKKTLDTSDVDKIYEEFKNSDNKLSTDFKPFGSVPEKQKRYELFLKMKQRGQKDRFYLAQPKAMTEWEREREAQEFNRAAKLFLPLASSMATRFVTAATSEADHNLKDGLNVNIPKPLDLTFPPAFDITDQSIPTDREIRLFIYQAETKAGKEGLLDPIEPGDERTAAARSGMYGKLTHTTEEWYPDNLLCRRFNVPNPYPDSSFIGVVKAKKEKLSLFGGFHTDPEETAGLRTSGRGEEEDMEEQEPMVQQGDRELDDRPEDYGLKVPVDGPPTMDLFKAIFQDSDSDSETENTSSPKRDDRDSSIGSSSHPITSSDPRATTHEGRSGEVTGENVQTSTTTKPGQRRVRSSRFEPLKKDIEPLKEDIEPLKEDIEPLKEDIVPLKEDITSENKEPPKPTNQPEDIATLTFIPRKKEEPIPPVTHGIFANVDFVALNSYRNQGSAGPDKEAEQVKHKWPEAVIKAGQDKATNGDSSSSSTDSEDVYGPPAPSHLKNRAQMIQSGPPVTRVAAPVGEAAAPLKAPGWVEKEGEQKSEKNSKSITKKHKLKARSKSKSKKEKKKKDKKSKKHKEKKKKKGRRSSSKRRRSKGSSSSSRSESSSSESD</sequence>
<comment type="caution">
    <text evidence="5">The sequence shown here is derived from an EMBL/GenBank/DDBJ whole genome shotgun (WGS) entry which is preliminary data.</text>
</comment>
<feature type="domain" description="G-patch" evidence="4">
    <location>
        <begin position="150"/>
        <end position="170"/>
    </location>
</feature>
<dbReference type="PANTHER" id="PTHR13384">
    <property type="entry name" value="G PATCH DOMAIN-CONTAINING PROTEIN 1"/>
    <property type="match status" value="1"/>
</dbReference>
<feature type="region of interest" description="Disordered" evidence="2">
    <location>
        <begin position="854"/>
        <end position="1020"/>
    </location>
</feature>
<dbReference type="PROSITE" id="PS50174">
    <property type="entry name" value="G_PATCH"/>
    <property type="match status" value="1"/>
</dbReference>
<dbReference type="GO" id="GO:0006397">
    <property type="term" value="P:mRNA processing"/>
    <property type="evidence" value="ECO:0007669"/>
    <property type="project" value="InterPro"/>
</dbReference>
<gene>
    <name evidence="5" type="primary">GPATCH1</name>
    <name evidence="5" type="ORF">GWK47_013863</name>
</gene>
<dbReference type="Pfam" id="PF01585">
    <property type="entry name" value="G-patch"/>
    <property type="match status" value="1"/>
</dbReference>
<evidence type="ECO:0000256" key="2">
    <source>
        <dbReference type="SAM" id="MobiDB-lite"/>
    </source>
</evidence>
<feature type="region of interest" description="Disordered" evidence="2">
    <location>
        <begin position="163"/>
        <end position="214"/>
    </location>
</feature>
<evidence type="ECO:0000256" key="3">
    <source>
        <dbReference type="SAM" id="SignalP"/>
    </source>
</evidence>
<feature type="region of interest" description="Disordered" evidence="2">
    <location>
        <begin position="400"/>
        <end position="422"/>
    </location>
</feature>